<evidence type="ECO:0000313" key="9">
    <source>
        <dbReference type="Proteomes" id="UP000185003"/>
    </source>
</evidence>
<dbReference type="SUPFAM" id="SSF50494">
    <property type="entry name" value="Trypsin-like serine proteases"/>
    <property type="match status" value="1"/>
</dbReference>
<accession>A0A1N6FUW1</accession>
<dbReference type="PANTHER" id="PTHR38469">
    <property type="entry name" value="PERIPLASMIC PEPTIDASE SUBFAMILY S1B"/>
    <property type="match status" value="1"/>
</dbReference>
<dbReference type="GO" id="GO:0008239">
    <property type="term" value="F:dipeptidyl-peptidase activity"/>
    <property type="evidence" value="ECO:0007669"/>
    <property type="project" value="UniProtKB-UniRule"/>
</dbReference>
<keyword evidence="9" id="KW-1185">Reference proteome</keyword>
<evidence type="ECO:0000313" key="8">
    <source>
        <dbReference type="EMBL" id="SIN99136.1"/>
    </source>
</evidence>
<evidence type="ECO:0000256" key="4">
    <source>
        <dbReference type="ARBA" id="ARBA00022729"/>
    </source>
</evidence>
<reference evidence="8 9" key="1">
    <citation type="submission" date="2016-11" db="EMBL/GenBank/DDBJ databases">
        <authorList>
            <person name="Jaros S."/>
            <person name="Januszkiewicz K."/>
            <person name="Wedrychowicz H."/>
        </authorList>
    </citation>
    <scope>NUCLEOTIDE SEQUENCE [LARGE SCALE GENOMIC DNA]</scope>
    <source>
        <strain evidence="8 9">DSM 24787</strain>
    </source>
</reference>
<evidence type="ECO:0000256" key="3">
    <source>
        <dbReference type="ARBA" id="ARBA00022670"/>
    </source>
</evidence>
<keyword evidence="5 7" id="KW-0378">Hydrolase</keyword>
<dbReference type="STRING" id="536979.SAMN04488055_2429"/>
<keyword evidence="6 7" id="KW-0720">Serine protease</keyword>
<comment type="function">
    <text evidence="7">Catalyzes the removal of dipeptides from the N-terminus of oligopeptides.</text>
</comment>
<dbReference type="EC" id="3.4.14.-" evidence="7"/>
<dbReference type="GO" id="GO:0006508">
    <property type="term" value="P:proteolysis"/>
    <property type="evidence" value="ECO:0007669"/>
    <property type="project" value="UniProtKB-KW"/>
</dbReference>
<keyword evidence="4 7" id="KW-0732">Signal</keyword>
<evidence type="ECO:0000256" key="5">
    <source>
        <dbReference type="ARBA" id="ARBA00022801"/>
    </source>
</evidence>
<dbReference type="PANTHER" id="PTHR38469:SF1">
    <property type="entry name" value="PERIPLASMIC PEPTIDASE SUBFAMILY S1B"/>
    <property type="match status" value="1"/>
</dbReference>
<gene>
    <name evidence="8" type="ORF">SAMN04488055_2429</name>
</gene>
<keyword evidence="3 7" id="KW-0645">Protease</keyword>
<protein>
    <recommendedName>
        <fullName evidence="7">Dipeptidyl-peptidase</fullName>
        <ecNumber evidence="7">3.4.14.-</ecNumber>
    </recommendedName>
</protein>
<dbReference type="RefSeq" id="WP_074239495.1">
    <property type="nucleotide sequence ID" value="NZ_FSRA01000001.1"/>
</dbReference>
<dbReference type="Pfam" id="PF10459">
    <property type="entry name" value="Peptidase_S46"/>
    <property type="match status" value="1"/>
</dbReference>
<feature type="signal peptide" evidence="7">
    <location>
        <begin position="1"/>
        <end position="23"/>
    </location>
</feature>
<dbReference type="InterPro" id="IPR009003">
    <property type="entry name" value="Peptidase_S1_PA"/>
</dbReference>
<dbReference type="OrthoDB" id="9805367at2"/>
<proteinExistence type="inferred from homology"/>
<comment type="similarity">
    <text evidence="1 7">Belongs to the peptidase S46 family.</text>
</comment>
<feature type="chain" id="PRO_5023128018" description="Dipeptidyl-peptidase" evidence="7">
    <location>
        <begin position="24"/>
        <end position="732"/>
    </location>
</feature>
<sequence length="732" mass="83014">MRQLLGKYLLLPVLFFTHLSAHATEGMWLPQLLNRLNEKEMKGMGMKISAADIYSLNKGSLKDAIVSFGGFCTGEIISSQGLLLTNHHCGYDAIQKHSSLQDNYLDNGFWARNKQEELPNPGLTATFIVRIEDITQQALQGVTGSLNERERQSAIDKNLNTIRTNAKKESYQDLVIKPFFDGNQYFLFVTETYKDVRLVGAPPSSIGKFGADTDNWVWPRHTGDFSIFRIYAGKDNLPAEFSKDNVPLKPKHFLPISLDGIASNDFTMVFGFPGRTNEYLPSEAMKLTVEGQDPARVQMRDAALKVIDGFMRKDEQIKIQYAAKYASTANAWKKWIGEMQGVRQTGGIQRKLQQEARFRQLVQANPVYRATYGGLLDSLNNLYKEGAPATIARDYYTELLRSTELLGFANGLISLLQETRLKGEENYAQLRQQFLDKVKPQYQNYNNNVDREVAVALLDIYFKEVPSNKIGGEAYQIWMETNKDGRTTANKMYDQSALTSYDKLEAFLNKPFKSVSEEVWKDPATRLMIGLRNGYIDFINKPYDALQPEINRLQRQYMQAQMDVMKDKRFYPDANSTLRITYGKVNGYNPRDAVTYDISTTLDGVMEKYKPGDYEFDVPEKLRDLYAKKDYGQYGANGKMPVCFIASNHTTGGNSGSPALDAYGNLIGLNFDRTWEGTMSDINYDATICRNIMVDIRYVLFIVDKFAGAKHLIEELKLVHPKKGSVPLKKAS</sequence>
<evidence type="ECO:0000256" key="6">
    <source>
        <dbReference type="ARBA" id="ARBA00022825"/>
    </source>
</evidence>
<organism evidence="8 9">
    <name type="scientific">Chitinophaga niabensis</name>
    <dbReference type="NCBI Taxonomy" id="536979"/>
    <lineage>
        <taxon>Bacteria</taxon>
        <taxon>Pseudomonadati</taxon>
        <taxon>Bacteroidota</taxon>
        <taxon>Chitinophagia</taxon>
        <taxon>Chitinophagales</taxon>
        <taxon>Chitinophagaceae</taxon>
        <taxon>Chitinophaga</taxon>
    </lineage>
</organism>
<dbReference type="Proteomes" id="UP000185003">
    <property type="component" value="Unassembled WGS sequence"/>
</dbReference>
<keyword evidence="2 7" id="KW-0031">Aminopeptidase</keyword>
<dbReference type="GO" id="GO:0043171">
    <property type="term" value="P:peptide catabolic process"/>
    <property type="evidence" value="ECO:0007669"/>
    <property type="project" value="UniProtKB-UniRule"/>
</dbReference>
<dbReference type="GO" id="GO:0070009">
    <property type="term" value="F:serine-type aminopeptidase activity"/>
    <property type="evidence" value="ECO:0007669"/>
    <property type="project" value="UniProtKB-UniRule"/>
</dbReference>
<dbReference type="EMBL" id="FSRA01000001">
    <property type="protein sequence ID" value="SIN99136.1"/>
    <property type="molecule type" value="Genomic_DNA"/>
</dbReference>
<evidence type="ECO:0000256" key="7">
    <source>
        <dbReference type="RuleBase" id="RU366067"/>
    </source>
</evidence>
<evidence type="ECO:0000256" key="2">
    <source>
        <dbReference type="ARBA" id="ARBA00022438"/>
    </source>
</evidence>
<name>A0A1N6FUW1_9BACT</name>
<dbReference type="AlphaFoldDB" id="A0A1N6FUW1"/>
<evidence type="ECO:0000256" key="1">
    <source>
        <dbReference type="ARBA" id="ARBA00010491"/>
    </source>
</evidence>
<dbReference type="InterPro" id="IPR019500">
    <property type="entry name" value="Pep_S46"/>
</dbReference>